<accession>A0A3B1BXT7</accession>
<evidence type="ECO:0000313" key="6">
    <source>
        <dbReference type="EMBL" id="VAX15500.1"/>
    </source>
</evidence>
<dbReference type="InterPro" id="IPR036086">
    <property type="entry name" value="ParB/Sulfiredoxin_sf"/>
</dbReference>
<dbReference type="AlphaFoldDB" id="A0A3B1BXT7"/>
<dbReference type="InterPro" id="IPR057240">
    <property type="entry name" value="ParB_dimer_C"/>
</dbReference>
<reference evidence="6" key="1">
    <citation type="submission" date="2018-06" db="EMBL/GenBank/DDBJ databases">
        <authorList>
            <person name="Zhirakovskaya E."/>
        </authorList>
    </citation>
    <scope>NUCLEOTIDE SEQUENCE</scope>
</reference>
<dbReference type="GO" id="GO:0005694">
    <property type="term" value="C:chromosome"/>
    <property type="evidence" value="ECO:0007669"/>
    <property type="project" value="TreeGrafter"/>
</dbReference>
<dbReference type="Pfam" id="PF17762">
    <property type="entry name" value="HTH_ParB"/>
    <property type="match status" value="1"/>
</dbReference>
<protein>
    <submittedName>
        <fullName evidence="6">Chromosome (Plasmid) partitioning protein ParB</fullName>
    </submittedName>
</protein>
<evidence type="ECO:0000256" key="1">
    <source>
        <dbReference type="ARBA" id="ARBA00006295"/>
    </source>
</evidence>
<dbReference type="SUPFAM" id="SSF110849">
    <property type="entry name" value="ParB/Sulfiredoxin"/>
    <property type="match status" value="1"/>
</dbReference>
<feature type="compositionally biased region" description="Basic and acidic residues" evidence="4">
    <location>
        <begin position="18"/>
        <end position="31"/>
    </location>
</feature>
<sequence>METMTRRALGRGLSSLIPEKKESAAEASSEKIAEVPVKDISPGRFQPRTVFDESSLTDLANSIRERGVIQPIIVARKKDGYELIAGERRWRAVKSLGYEKIPAIVKIVRDSEALEMAIVENVQREDLNPIEEASAYARLMKEFAFTQETLSKKMGKSRPAVANTLRLLKLPEKIKDDLAIGALTMGHARALLALDSDDERMRMRAEILGAGMNVREVERKVKGRTKQGAGSNDVFIRKVCLDLERKLGGKVDIKTRAKGGVLNIHYHDTDDLNRILEIIGTDS</sequence>
<dbReference type="Gene3D" id="3.90.1530.30">
    <property type="match status" value="1"/>
</dbReference>
<dbReference type="InterPro" id="IPR050336">
    <property type="entry name" value="Chromosome_partition/occlusion"/>
</dbReference>
<dbReference type="PANTHER" id="PTHR33375:SF1">
    <property type="entry name" value="CHROMOSOME-PARTITIONING PROTEIN PARB-RELATED"/>
    <property type="match status" value="1"/>
</dbReference>
<dbReference type="SMART" id="SM00470">
    <property type="entry name" value="ParB"/>
    <property type="match status" value="1"/>
</dbReference>
<dbReference type="NCBIfam" id="TIGR00180">
    <property type="entry name" value="parB_part"/>
    <property type="match status" value="1"/>
</dbReference>
<feature type="region of interest" description="Disordered" evidence="4">
    <location>
        <begin position="1"/>
        <end position="31"/>
    </location>
</feature>
<dbReference type="Gene3D" id="1.10.10.2830">
    <property type="match status" value="1"/>
</dbReference>
<dbReference type="PANTHER" id="PTHR33375">
    <property type="entry name" value="CHROMOSOME-PARTITIONING PROTEIN PARB-RELATED"/>
    <property type="match status" value="1"/>
</dbReference>
<evidence type="ECO:0000256" key="4">
    <source>
        <dbReference type="SAM" id="MobiDB-lite"/>
    </source>
</evidence>
<dbReference type="EMBL" id="UOGC01000011">
    <property type="protein sequence ID" value="VAX15500.1"/>
    <property type="molecule type" value="Genomic_DNA"/>
</dbReference>
<gene>
    <name evidence="6" type="ORF">MNBD_NITROSPINAE01-924</name>
</gene>
<feature type="domain" description="ParB-like N-terminal" evidence="5">
    <location>
        <begin position="33"/>
        <end position="122"/>
    </location>
</feature>
<organism evidence="6">
    <name type="scientific">hydrothermal vent metagenome</name>
    <dbReference type="NCBI Taxonomy" id="652676"/>
    <lineage>
        <taxon>unclassified sequences</taxon>
        <taxon>metagenomes</taxon>
        <taxon>ecological metagenomes</taxon>
    </lineage>
</organism>
<dbReference type="FunFam" id="1.10.10.2830:FF:000001">
    <property type="entry name" value="Chromosome partitioning protein ParB"/>
    <property type="match status" value="1"/>
</dbReference>
<evidence type="ECO:0000256" key="2">
    <source>
        <dbReference type="ARBA" id="ARBA00022829"/>
    </source>
</evidence>
<evidence type="ECO:0000256" key="3">
    <source>
        <dbReference type="ARBA" id="ARBA00023125"/>
    </source>
</evidence>
<dbReference type="Pfam" id="PF23552">
    <property type="entry name" value="ParB_C"/>
    <property type="match status" value="1"/>
</dbReference>
<dbReference type="GO" id="GO:0045881">
    <property type="term" value="P:positive regulation of sporulation resulting in formation of a cellular spore"/>
    <property type="evidence" value="ECO:0007669"/>
    <property type="project" value="TreeGrafter"/>
</dbReference>
<dbReference type="FunFam" id="3.90.1530.30:FF:000001">
    <property type="entry name" value="Chromosome partitioning protein ParB"/>
    <property type="match status" value="1"/>
</dbReference>
<comment type="similarity">
    <text evidence="1">Belongs to the ParB family.</text>
</comment>
<dbReference type="InterPro" id="IPR004437">
    <property type="entry name" value="ParB/RepB/Spo0J"/>
</dbReference>
<dbReference type="InterPro" id="IPR003115">
    <property type="entry name" value="ParB_N"/>
</dbReference>
<dbReference type="Pfam" id="PF02195">
    <property type="entry name" value="ParB_N"/>
    <property type="match status" value="1"/>
</dbReference>
<evidence type="ECO:0000259" key="5">
    <source>
        <dbReference type="SMART" id="SM00470"/>
    </source>
</evidence>
<dbReference type="InterPro" id="IPR041468">
    <property type="entry name" value="HTH_ParB/Spo0J"/>
</dbReference>
<name>A0A3B1BXT7_9ZZZZ</name>
<keyword evidence="3" id="KW-0238">DNA-binding</keyword>
<dbReference type="GO" id="GO:0003677">
    <property type="term" value="F:DNA binding"/>
    <property type="evidence" value="ECO:0007669"/>
    <property type="project" value="UniProtKB-KW"/>
</dbReference>
<dbReference type="GO" id="GO:0007059">
    <property type="term" value="P:chromosome segregation"/>
    <property type="evidence" value="ECO:0007669"/>
    <property type="project" value="UniProtKB-KW"/>
</dbReference>
<keyword evidence="2" id="KW-0159">Chromosome partition</keyword>
<proteinExistence type="inferred from homology"/>
<dbReference type="CDD" id="cd16393">
    <property type="entry name" value="SPO0J_N"/>
    <property type="match status" value="1"/>
</dbReference>